<dbReference type="SUPFAM" id="SSF48452">
    <property type="entry name" value="TPR-like"/>
    <property type="match status" value="1"/>
</dbReference>
<evidence type="ECO:0000256" key="1">
    <source>
        <dbReference type="SAM" id="MobiDB-lite"/>
    </source>
</evidence>
<evidence type="ECO:0000313" key="3">
    <source>
        <dbReference type="EMBL" id="GLY87122.1"/>
    </source>
</evidence>
<dbReference type="AlphaFoldDB" id="A0A9W6S7G6"/>
<name>A0A9W6S7G6_9ACTN</name>
<dbReference type="Pfam" id="PF13451">
    <property type="entry name" value="zf_Tbcl"/>
    <property type="match status" value="1"/>
</dbReference>
<feature type="domain" description="Probable zinc-binding" evidence="2">
    <location>
        <begin position="70"/>
        <end position="119"/>
    </location>
</feature>
<comment type="caution">
    <text evidence="3">The sequence shown here is derived from an EMBL/GenBank/DDBJ whole genome shotgun (WGS) entry which is preliminary data.</text>
</comment>
<organism evidence="3 4">
    <name type="scientific">Actinoallomurus iriomotensis</name>
    <dbReference type="NCBI Taxonomy" id="478107"/>
    <lineage>
        <taxon>Bacteria</taxon>
        <taxon>Bacillati</taxon>
        <taxon>Actinomycetota</taxon>
        <taxon>Actinomycetes</taxon>
        <taxon>Streptosporangiales</taxon>
        <taxon>Thermomonosporaceae</taxon>
        <taxon>Actinoallomurus</taxon>
    </lineage>
</organism>
<dbReference type="InterPro" id="IPR025306">
    <property type="entry name" value="Zn-bnd_dom_prob"/>
</dbReference>
<feature type="region of interest" description="Disordered" evidence="1">
    <location>
        <begin position="1"/>
        <end position="22"/>
    </location>
</feature>
<evidence type="ECO:0000313" key="4">
    <source>
        <dbReference type="Proteomes" id="UP001165074"/>
    </source>
</evidence>
<proteinExistence type="predicted"/>
<dbReference type="InterPro" id="IPR011990">
    <property type="entry name" value="TPR-like_helical_dom_sf"/>
</dbReference>
<keyword evidence="4" id="KW-1185">Reference proteome</keyword>
<gene>
    <name evidence="3" type="ORF">Airi02_050510</name>
</gene>
<protein>
    <recommendedName>
        <fullName evidence="2">Probable zinc-binding domain-containing protein</fullName>
    </recommendedName>
</protein>
<dbReference type="Gene3D" id="1.25.40.10">
    <property type="entry name" value="Tetratricopeptide repeat domain"/>
    <property type="match status" value="1"/>
</dbReference>
<sequence length="237" mass="26601">MTPNPKERGTGGRDGVRWEEHPLYGPIPHSPAGYDLTFQPDLPSGAVRGDPSRQRGFCPHCRPPRYFYVDQELRCRACGTAFVWPAERQRHWYEVLGLSVAGGPPASCPECRRERRTARALGQRLARAADDLRAHPEDVRALLEFAAATAEHALRTGTGDPARGIAAARKAARLDPGAVTAHFWEAMCHDAAGRTERAADCYRRFVRLARTRRTRSLREPLEHARRRLAEPRPAEDR</sequence>
<evidence type="ECO:0000259" key="2">
    <source>
        <dbReference type="Pfam" id="PF13451"/>
    </source>
</evidence>
<dbReference type="EMBL" id="BSTK01000007">
    <property type="protein sequence ID" value="GLY87122.1"/>
    <property type="molecule type" value="Genomic_DNA"/>
</dbReference>
<reference evidence="3" key="1">
    <citation type="submission" date="2023-03" db="EMBL/GenBank/DDBJ databases">
        <title>Actinoallomurus iriomotensis NBRC 103684.</title>
        <authorList>
            <person name="Ichikawa N."/>
            <person name="Sato H."/>
            <person name="Tonouchi N."/>
        </authorList>
    </citation>
    <scope>NUCLEOTIDE SEQUENCE</scope>
    <source>
        <strain evidence="3">NBRC 103684</strain>
    </source>
</reference>
<accession>A0A9W6S7G6</accession>
<dbReference type="Proteomes" id="UP001165074">
    <property type="component" value="Unassembled WGS sequence"/>
</dbReference>
<dbReference type="RefSeq" id="WP_285575910.1">
    <property type="nucleotide sequence ID" value="NZ_BSTK01000007.1"/>
</dbReference>